<dbReference type="EMBL" id="JBBXMP010000124">
    <property type="protein sequence ID" value="KAL0061747.1"/>
    <property type="molecule type" value="Genomic_DNA"/>
</dbReference>
<reference evidence="1 2" key="1">
    <citation type="submission" date="2024-05" db="EMBL/GenBank/DDBJ databases">
        <title>A draft genome resource for the thread blight pathogen Marasmius tenuissimus strain MS-2.</title>
        <authorList>
            <person name="Yulfo-Soto G.E."/>
            <person name="Baruah I.K."/>
            <person name="Amoako-Attah I."/>
            <person name="Bukari Y."/>
            <person name="Meinhardt L.W."/>
            <person name="Bailey B.A."/>
            <person name="Cohen S.P."/>
        </authorList>
    </citation>
    <scope>NUCLEOTIDE SEQUENCE [LARGE SCALE GENOMIC DNA]</scope>
    <source>
        <strain evidence="1 2">MS-2</strain>
    </source>
</reference>
<organism evidence="1 2">
    <name type="scientific">Marasmius tenuissimus</name>
    <dbReference type="NCBI Taxonomy" id="585030"/>
    <lineage>
        <taxon>Eukaryota</taxon>
        <taxon>Fungi</taxon>
        <taxon>Dikarya</taxon>
        <taxon>Basidiomycota</taxon>
        <taxon>Agaricomycotina</taxon>
        <taxon>Agaricomycetes</taxon>
        <taxon>Agaricomycetidae</taxon>
        <taxon>Agaricales</taxon>
        <taxon>Marasmiineae</taxon>
        <taxon>Marasmiaceae</taxon>
        <taxon>Marasmius</taxon>
    </lineage>
</organism>
<keyword evidence="2" id="KW-1185">Reference proteome</keyword>
<sequence length="102" mass="10548">MAATVPVTHGASDNIDSFSTVKEGNTNQVENPAAHLAARQPGSGLDNLGKGFGVTGKTCGQLSDLTGNFISKGLGRRAEKEDFGNFLKALADTLALGDKELD</sequence>
<accession>A0ABR2ZKQ0</accession>
<dbReference type="Proteomes" id="UP001437256">
    <property type="component" value="Unassembled WGS sequence"/>
</dbReference>
<protein>
    <submittedName>
        <fullName evidence="1">Uncharacterized protein</fullName>
    </submittedName>
</protein>
<name>A0ABR2ZKQ0_9AGAR</name>
<comment type="caution">
    <text evidence="1">The sequence shown here is derived from an EMBL/GenBank/DDBJ whole genome shotgun (WGS) entry which is preliminary data.</text>
</comment>
<evidence type="ECO:0000313" key="2">
    <source>
        <dbReference type="Proteomes" id="UP001437256"/>
    </source>
</evidence>
<evidence type="ECO:0000313" key="1">
    <source>
        <dbReference type="EMBL" id="KAL0061747.1"/>
    </source>
</evidence>
<gene>
    <name evidence="1" type="ORF">AAF712_011420</name>
</gene>
<proteinExistence type="predicted"/>